<dbReference type="SUPFAM" id="SSF52047">
    <property type="entry name" value="RNI-like"/>
    <property type="match status" value="1"/>
</dbReference>
<dbReference type="GO" id="GO:0031146">
    <property type="term" value="P:SCF-dependent proteasomal ubiquitin-dependent protein catabolic process"/>
    <property type="evidence" value="ECO:0007669"/>
    <property type="project" value="TreeGrafter"/>
</dbReference>
<dbReference type="AlphaFoldDB" id="A0AAV7EKF5"/>
<dbReference type="Pfam" id="PF25372">
    <property type="entry name" value="DUF7885"/>
    <property type="match status" value="2"/>
</dbReference>
<dbReference type="SMART" id="SM00367">
    <property type="entry name" value="LRR_CC"/>
    <property type="match status" value="3"/>
</dbReference>
<dbReference type="InterPro" id="IPR006553">
    <property type="entry name" value="Leu-rich_rpt_Cys-con_subtyp"/>
</dbReference>
<dbReference type="EMBL" id="JAINDJ010000004">
    <property type="protein sequence ID" value="KAG9448881.1"/>
    <property type="molecule type" value="Genomic_DNA"/>
</dbReference>
<keyword evidence="3" id="KW-1185">Reference proteome</keyword>
<organism evidence="2 3">
    <name type="scientific">Aristolochia fimbriata</name>
    <name type="common">White veined hardy Dutchman's pipe vine</name>
    <dbReference type="NCBI Taxonomy" id="158543"/>
    <lineage>
        <taxon>Eukaryota</taxon>
        <taxon>Viridiplantae</taxon>
        <taxon>Streptophyta</taxon>
        <taxon>Embryophyta</taxon>
        <taxon>Tracheophyta</taxon>
        <taxon>Spermatophyta</taxon>
        <taxon>Magnoliopsida</taxon>
        <taxon>Magnoliidae</taxon>
        <taxon>Piperales</taxon>
        <taxon>Aristolochiaceae</taxon>
        <taxon>Aristolochia</taxon>
    </lineage>
</organism>
<gene>
    <name evidence="2" type="ORF">H6P81_008846</name>
</gene>
<reference evidence="2 3" key="1">
    <citation type="submission" date="2021-07" db="EMBL/GenBank/DDBJ databases">
        <title>The Aristolochia fimbriata genome: insights into angiosperm evolution, floral development and chemical biosynthesis.</title>
        <authorList>
            <person name="Jiao Y."/>
        </authorList>
    </citation>
    <scope>NUCLEOTIDE SEQUENCE [LARGE SCALE GENOMIC DNA]</scope>
    <source>
        <strain evidence="2">IBCAS-2021</strain>
        <tissue evidence="2">Leaf</tissue>
    </source>
</reference>
<accession>A0AAV7EKF5</accession>
<dbReference type="Gene3D" id="3.80.10.10">
    <property type="entry name" value="Ribonuclease Inhibitor"/>
    <property type="match status" value="1"/>
</dbReference>
<name>A0AAV7EKF5_ARIFI</name>
<proteinExistence type="predicted"/>
<dbReference type="PANTHER" id="PTHR13318">
    <property type="entry name" value="PARTNER OF PAIRED, ISOFORM B-RELATED"/>
    <property type="match status" value="1"/>
</dbReference>
<dbReference type="GO" id="GO:0019005">
    <property type="term" value="C:SCF ubiquitin ligase complex"/>
    <property type="evidence" value="ECO:0007669"/>
    <property type="project" value="TreeGrafter"/>
</dbReference>
<feature type="domain" description="F-box/LRR-repeat protein 15-like leucin rich repeat" evidence="1">
    <location>
        <begin position="10"/>
        <end position="228"/>
    </location>
</feature>
<sequence length="298" mass="33574">MSTSFYLSFCLQPFFVKHQDRNGCPIDFRFVAHLLPETVKVLQWRTTYVKHMMYLIRNRIGSGLVLLSLAMDVITDNLIYHFTHNLRLLVTLDLEDRPRSSPQSHNDFSNHGLQLLATCSCLTNLSVVRRREHVPATFRMVNDFGMFLLVEDYKNLESVKLGGFSRVTDAGFASILLFCTQLRKFEVINSFFLSDLAFYDLRNTSSSLVDVRLPSCSLLTSKAAQSIALWTDITDSSLRALGCGNAPIDRCLCDIITDLCIKNCFYITDASIEALASDYGAGKRKRPLRGSISAIAVD</sequence>
<dbReference type="Proteomes" id="UP000825729">
    <property type="component" value="Unassembled WGS sequence"/>
</dbReference>
<dbReference type="InterPro" id="IPR057207">
    <property type="entry name" value="FBXL15_LRR"/>
</dbReference>
<dbReference type="InterPro" id="IPR032675">
    <property type="entry name" value="LRR_dom_sf"/>
</dbReference>
<evidence type="ECO:0000313" key="3">
    <source>
        <dbReference type="Proteomes" id="UP000825729"/>
    </source>
</evidence>
<comment type="caution">
    <text evidence="2">The sequence shown here is derived from an EMBL/GenBank/DDBJ whole genome shotgun (WGS) entry which is preliminary data.</text>
</comment>
<evidence type="ECO:0000259" key="1">
    <source>
        <dbReference type="Pfam" id="PF25372"/>
    </source>
</evidence>
<protein>
    <recommendedName>
        <fullName evidence="1">F-box/LRR-repeat protein 15-like leucin rich repeat domain-containing protein</fullName>
    </recommendedName>
</protein>
<feature type="domain" description="F-box/LRR-repeat protein 15-like leucin rich repeat" evidence="1">
    <location>
        <begin position="253"/>
        <end position="289"/>
    </location>
</feature>
<evidence type="ECO:0000313" key="2">
    <source>
        <dbReference type="EMBL" id="KAG9448881.1"/>
    </source>
</evidence>